<dbReference type="HOGENOM" id="CLU_000604_27_3_1"/>
<evidence type="ECO:0000313" key="13">
    <source>
        <dbReference type="EMBL" id="EDO48176.1"/>
    </source>
</evidence>
<dbReference type="CDD" id="cd03250">
    <property type="entry name" value="ABCC_MRP_domain1"/>
    <property type="match status" value="1"/>
</dbReference>
<keyword evidence="8 10" id="KW-1133">Transmembrane helix</keyword>
<evidence type="ECO:0000256" key="6">
    <source>
        <dbReference type="ARBA" id="ARBA00022741"/>
    </source>
</evidence>
<feature type="transmembrane region" description="Helical" evidence="10">
    <location>
        <begin position="885"/>
        <end position="903"/>
    </location>
</feature>
<dbReference type="FunFam" id="3.40.50.300:FF:000973">
    <property type="entry name" value="Multidrug resistance-associated protein 4"/>
    <property type="match status" value="1"/>
</dbReference>
<dbReference type="EMBL" id="DS469515">
    <property type="protein sequence ID" value="EDO48176.1"/>
    <property type="molecule type" value="Genomic_DNA"/>
</dbReference>
<dbReference type="FunFam" id="1.20.1560.10:FF:000013">
    <property type="entry name" value="ABC transporter C family member 2"/>
    <property type="match status" value="1"/>
</dbReference>
<dbReference type="CDD" id="cd18579">
    <property type="entry name" value="ABC_6TM_ABCC_D1"/>
    <property type="match status" value="1"/>
</dbReference>
<feature type="domain" description="ABC transporter" evidence="11">
    <location>
        <begin position="376"/>
        <end position="607"/>
    </location>
</feature>
<feature type="transmembrane region" description="Helical" evidence="10">
    <location>
        <begin position="305"/>
        <end position="329"/>
    </location>
</feature>
<dbReference type="PROSITE" id="PS00211">
    <property type="entry name" value="ABC_TRANSPORTER_1"/>
    <property type="match status" value="2"/>
</dbReference>
<protein>
    <submittedName>
        <fullName evidence="13">Uncharacterized protein</fullName>
    </submittedName>
</protein>
<feature type="domain" description="ABC transmembrane type-1" evidence="12">
    <location>
        <begin position="657"/>
        <end position="921"/>
    </location>
</feature>
<feature type="transmembrane region" description="Helical" evidence="10">
    <location>
        <begin position="85"/>
        <end position="111"/>
    </location>
</feature>
<dbReference type="PhylomeDB" id="A7RK28"/>
<feature type="transmembrane region" description="Helical" evidence="10">
    <location>
        <begin position="123"/>
        <end position="142"/>
    </location>
</feature>
<dbReference type="CDD" id="cd03244">
    <property type="entry name" value="ABCC_MRP_domain2"/>
    <property type="match status" value="1"/>
</dbReference>
<dbReference type="InterPro" id="IPR050173">
    <property type="entry name" value="ABC_transporter_C-like"/>
</dbReference>
<keyword evidence="9 10" id="KW-0472">Membrane</keyword>
<comment type="similarity">
    <text evidence="2">Belongs to the ABC transporter superfamily. ABCC family. Conjugate transporter (TC 3.A.1.208) subfamily.</text>
</comment>
<dbReference type="PANTHER" id="PTHR24223">
    <property type="entry name" value="ATP-BINDING CASSETTE SUB-FAMILY C"/>
    <property type="match status" value="1"/>
</dbReference>
<dbReference type="CDD" id="cd18580">
    <property type="entry name" value="ABC_6TM_ABCC_D2"/>
    <property type="match status" value="1"/>
</dbReference>
<sequence length="1208" mass="134603">MGNIQNSGILSGLMLSWLNPAVEISNRRPLEQTDLPNLDGADFKCENLTKRLENSWAREKAVAKLRRTQPDLWKALFQTFSKRDYAIIMILMLVTTVTMCLLPFLLYCVLLELSGSAPLRHEALITAVCLCLCAWVKAVSFSRLEFRAASHAIQVVSALSGIVYKKMLRQSSSKISDVMSGHVINLFATDVQSFRYGITAIPGLVMAPIIIATTATVMVWLAGWPALVGLAMSVGYIAIQSVVVKLCEYYREKTVKVTDQRVTLVSQIISGIRVIKMNAWETPYYAALNRIRRSEMYLLAKKYRVIALFDTFYCSSLPSFCVMLCYMFTNRQLDHVVIFTVLSYFTELKLTVSWHLAYGTKVLTDSIVSMERIRAFLLDDAKEIAQPSTNPRQENDKSVNILHDISMEVSDDSLVAVIGPVGSGKSTLLETISGMDPTFRGKVETRGSIAYVPQMPWIFLGTVRENILFNASYDADKYERVIEACDLKSDFKTFPNGDLSVIGERGIALSGGQRARVSLARAVYLDADVYLLDDPLSAVDFKVGKHIFERCICGVLKSKLRVLVTHNEHCLENVDEVILMEKGTIVSKSSYQEFIDASRINKEGALSCNSLKRPANEDGKDEDDAAKGGGISAATEEKDIGAVSCKNYWEYLRAGLAAPFIIIMGIVLLLVPVLSASPNWILAKWDKLSWDNPDNHGIIIAYISLSLSTNLFRYVLFAAIYFAVLRCSSKLHNKMGHSLLHAPVHFFDRNPTGRIVNRFSADLGEADNKLPTALGFSLNAFDMFVFLFVPVLASYWLLLAMVIPLFLMLWYSVKFLRVSRDATRLQSLARSPVFSHISNTVEGLPAIHMHDASHVFIQRLCSHQNNLTQASFSAMSMWLWLNMRVLNSGIVFLVIISIAVITLSSSAGFVGLAITYALTILLDAPYVIESFGHVQAIMTSIQRVMEYCRIAPEPAYRIQVKPTRDWPRHGALLFNHVSLRYYKDGPQVLKDVTFSIEPQQKIGIAGRTGAGKSSIVASLMRMPEATPGIQIDGVDICGLNLQSTRQAVSVIQQNPVMFCGSIRNNLDPFDIYTDDEIWSALHDAKVGPLVSGLVGKLKYHIQEGGANFSVGERQLFSLARALLHKKKIIVMDEATANVDPQTDHLIQTTIRDKFKDCTVLIIAHRLSTIMDCDRIMVLHDGQVVEMGTPEALMGNADSWLAQLWQHSH</sequence>
<feature type="domain" description="ABC transmembrane type-1" evidence="12">
    <location>
        <begin position="86"/>
        <end position="348"/>
    </location>
</feature>
<evidence type="ECO:0000256" key="10">
    <source>
        <dbReference type="SAM" id="Phobius"/>
    </source>
</evidence>
<dbReference type="Pfam" id="PF00664">
    <property type="entry name" value="ABC_membrane"/>
    <property type="match status" value="2"/>
</dbReference>
<dbReference type="InterPro" id="IPR003439">
    <property type="entry name" value="ABC_transporter-like_ATP-bd"/>
</dbReference>
<evidence type="ECO:0000256" key="8">
    <source>
        <dbReference type="ARBA" id="ARBA00022989"/>
    </source>
</evidence>
<evidence type="ECO:0000256" key="3">
    <source>
        <dbReference type="ARBA" id="ARBA00022448"/>
    </source>
</evidence>
<dbReference type="InterPro" id="IPR003593">
    <property type="entry name" value="AAA+_ATPase"/>
</dbReference>
<keyword evidence="6" id="KW-0547">Nucleotide-binding</keyword>
<dbReference type="eggNOG" id="KOG0054">
    <property type="taxonomic scope" value="Eukaryota"/>
</dbReference>
<dbReference type="AlphaFoldDB" id="A7RK28"/>
<feature type="transmembrane region" description="Helical" evidence="10">
    <location>
        <begin position="697"/>
        <end position="725"/>
    </location>
</feature>
<dbReference type="Gene3D" id="1.20.1560.10">
    <property type="entry name" value="ABC transporter type 1, transmembrane domain"/>
    <property type="match status" value="2"/>
</dbReference>
<feature type="transmembrane region" description="Helical" evidence="10">
    <location>
        <begin position="196"/>
        <end position="221"/>
    </location>
</feature>
<evidence type="ECO:0000256" key="2">
    <source>
        <dbReference type="ARBA" id="ARBA00009726"/>
    </source>
</evidence>
<dbReference type="InterPro" id="IPR044746">
    <property type="entry name" value="ABCC_6TM_D1"/>
</dbReference>
<evidence type="ECO:0000256" key="7">
    <source>
        <dbReference type="ARBA" id="ARBA00022840"/>
    </source>
</evidence>
<dbReference type="FunFam" id="3.40.50.300:FF:000610">
    <property type="entry name" value="Multidrug resistance-associated ABC transporter"/>
    <property type="match status" value="1"/>
</dbReference>
<dbReference type="Proteomes" id="UP000001593">
    <property type="component" value="Unassembled WGS sequence"/>
</dbReference>
<dbReference type="GO" id="GO:0005524">
    <property type="term" value="F:ATP binding"/>
    <property type="evidence" value="ECO:0007669"/>
    <property type="project" value="UniProtKB-KW"/>
</dbReference>
<dbReference type="InterPro" id="IPR044726">
    <property type="entry name" value="ABCC_6TM_D2"/>
</dbReference>
<feature type="transmembrane region" description="Helical" evidence="10">
    <location>
        <begin position="227"/>
        <end position="247"/>
    </location>
</feature>
<dbReference type="InterPro" id="IPR027417">
    <property type="entry name" value="P-loop_NTPase"/>
</dbReference>
<evidence type="ECO:0000313" key="14">
    <source>
        <dbReference type="Proteomes" id="UP000001593"/>
    </source>
</evidence>
<dbReference type="GO" id="GO:0055085">
    <property type="term" value="P:transmembrane transport"/>
    <property type="evidence" value="ECO:0000318"/>
    <property type="project" value="GO_Central"/>
</dbReference>
<keyword evidence="4 10" id="KW-0812">Transmembrane</keyword>
<feature type="domain" description="ABC transporter" evidence="11">
    <location>
        <begin position="972"/>
        <end position="1205"/>
    </location>
</feature>
<keyword evidence="7" id="KW-0067">ATP-binding</keyword>
<keyword evidence="5" id="KW-0677">Repeat</keyword>
<proteinExistence type="inferred from homology"/>
<keyword evidence="3" id="KW-0813">Transport</keyword>
<feature type="transmembrane region" description="Helical" evidence="10">
    <location>
        <begin position="656"/>
        <end position="677"/>
    </location>
</feature>
<dbReference type="PROSITE" id="PS50929">
    <property type="entry name" value="ABC_TM1F"/>
    <property type="match status" value="2"/>
</dbReference>
<gene>
    <name evidence="13" type="ORF">NEMVEDRAFT_v1g84633</name>
</gene>
<evidence type="ECO:0000256" key="5">
    <source>
        <dbReference type="ARBA" id="ARBA00022737"/>
    </source>
</evidence>
<dbReference type="PROSITE" id="PS50893">
    <property type="entry name" value="ABC_TRANSPORTER_2"/>
    <property type="match status" value="2"/>
</dbReference>
<dbReference type="PANTHER" id="PTHR24223:SF456">
    <property type="entry name" value="MULTIDRUG RESISTANCE-ASSOCIATED PROTEIN LETHAL(2)03659"/>
    <property type="match status" value="1"/>
</dbReference>
<dbReference type="SUPFAM" id="SSF52540">
    <property type="entry name" value="P-loop containing nucleoside triphosphate hydrolases"/>
    <property type="match status" value="2"/>
</dbReference>
<dbReference type="GO" id="GO:0140359">
    <property type="term" value="F:ABC-type transporter activity"/>
    <property type="evidence" value="ECO:0000318"/>
    <property type="project" value="GO_Central"/>
</dbReference>
<dbReference type="STRING" id="45351.A7RK28"/>
<dbReference type="InterPro" id="IPR036640">
    <property type="entry name" value="ABC1_TM_sf"/>
</dbReference>
<comment type="subcellular location">
    <subcellularLocation>
        <location evidence="1">Membrane</location>
        <topology evidence="1">Multi-pass membrane protein</topology>
    </subcellularLocation>
</comment>
<evidence type="ECO:0000259" key="11">
    <source>
        <dbReference type="PROSITE" id="PS50893"/>
    </source>
</evidence>
<name>A7RK28_NEMVE</name>
<dbReference type="FunFam" id="1.20.1560.10:FF:000213">
    <property type="entry name" value="Predicted protein"/>
    <property type="match status" value="1"/>
</dbReference>
<evidence type="ECO:0000256" key="9">
    <source>
        <dbReference type="ARBA" id="ARBA00023136"/>
    </source>
</evidence>
<dbReference type="InParanoid" id="A7RK28"/>
<dbReference type="SUPFAM" id="SSF90123">
    <property type="entry name" value="ABC transporter transmembrane region"/>
    <property type="match status" value="2"/>
</dbReference>
<dbReference type="SMART" id="SM00382">
    <property type="entry name" value="AAA"/>
    <property type="match status" value="2"/>
</dbReference>
<dbReference type="OMA" id="EELWPTK"/>
<dbReference type="InterPro" id="IPR011527">
    <property type="entry name" value="ABC1_TM_dom"/>
</dbReference>
<reference evidence="13 14" key="1">
    <citation type="journal article" date="2007" name="Science">
        <title>Sea anemone genome reveals ancestral eumetazoan gene repertoire and genomic organization.</title>
        <authorList>
            <person name="Putnam N.H."/>
            <person name="Srivastava M."/>
            <person name="Hellsten U."/>
            <person name="Dirks B."/>
            <person name="Chapman J."/>
            <person name="Salamov A."/>
            <person name="Terry A."/>
            <person name="Shapiro H."/>
            <person name="Lindquist E."/>
            <person name="Kapitonov V.V."/>
            <person name="Jurka J."/>
            <person name="Genikhovich G."/>
            <person name="Grigoriev I.V."/>
            <person name="Lucas S.M."/>
            <person name="Steele R.E."/>
            <person name="Finnerty J.R."/>
            <person name="Technau U."/>
            <person name="Martindale M.Q."/>
            <person name="Rokhsar D.S."/>
        </authorList>
    </citation>
    <scope>NUCLEOTIDE SEQUENCE [LARGE SCALE GENOMIC DNA]</scope>
    <source>
        <strain evidence="14">CH2 X CH6</strain>
    </source>
</reference>
<evidence type="ECO:0000259" key="12">
    <source>
        <dbReference type="PROSITE" id="PS50929"/>
    </source>
</evidence>
<accession>A7RK28</accession>
<keyword evidence="14" id="KW-1185">Reference proteome</keyword>
<evidence type="ECO:0000256" key="4">
    <source>
        <dbReference type="ARBA" id="ARBA00022692"/>
    </source>
</evidence>
<organism evidence="13 14">
    <name type="scientific">Nematostella vectensis</name>
    <name type="common">Starlet sea anemone</name>
    <dbReference type="NCBI Taxonomy" id="45351"/>
    <lineage>
        <taxon>Eukaryota</taxon>
        <taxon>Metazoa</taxon>
        <taxon>Cnidaria</taxon>
        <taxon>Anthozoa</taxon>
        <taxon>Hexacorallia</taxon>
        <taxon>Actiniaria</taxon>
        <taxon>Edwardsiidae</taxon>
        <taxon>Nematostella</taxon>
    </lineage>
</organism>
<dbReference type="Pfam" id="PF00005">
    <property type="entry name" value="ABC_tran"/>
    <property type="match status" value="2"/>
</dbReference>
<dbReference type="Gene3D" id="3.40.50.300">
    <property type="entry name" value="P-loop containing nucleotide triphosphate hydrolases"/>
    <property type="match status" value="2"/>
</dbReference>
<dbReference type="GO" id="GO:0016887">
    <property type="term" value="F:ATP hydrolysis activity"/>
    <property type="evidence" value="ECO:0007669"/>
    <property type="project" value="InterPro"/>
</dbReference>
<evidence type="ECO:0000256" key="1">
    <source>
        <dbReference type="ARBA" id="ARBA00004141"/>
    </source>
</evidence>
<feature type="transmembrane region" description="Helical" evidence="10">
    <location>
        <begin position="795"/>
        <end position="813"/>
    </location>
</feature>
<dbReference type="GO" id="GO:0005886">
    <property type="term" value="C:plasma membrane"/>
    <property type="evidence" value="ECO:0000318"/>
    <property type="project" value="GO_Central"/>
</dbReference>
<dbReference type="InterPro" id="IPR017871">
    <property type="entry name" value="ABC_transporter-like_CS"/>
</dbReference>